<proteinExistence type="predicted"/>
<gene>
    <name evidence="2" type="ORF">GCM10007103_34340</name>
</gene>
<evidence type="ECO:0000313" key="3">
    <source>
        <dbReference type="Proteomes" id="UP000610456"/>
    </source>
</evidence>
<dbReference type="InterPro" id="IPR025364">
    <property type="entry name" value="DUF4268"/>
</dbReference>
<comment type="caution">
    <text evidence="2">The sequence shown here is derived from an EMBL/GenBank/DDBJ whole genome shotgun (WGS) entry which is preliminary data.</text>
</comment>
<evidence type="ECO:0000313" key="2">
    <source>
        <dbReference type="EMBL" id="GHA50652.1"/>
    </source>
</evidence>
<name>A0A918SM14_9FLAO</name>
<accession>A0A918SM14</accession>
<dbReference type="Proteomes" id="UP000610456">
    <property type="component" value="Unassembled WGS sequence"/>
</dbReference>
<keyword evidence="3" id="KW-1185">Reference proteome</keyword>
<reference evidence="2" key="2">
    <citation type="submission" date="2020-09" db="EMBL/GenBank/DDBJ databases">
        <authorList>
            <person name="Sun Q."/>
            <person name="Kim S."/>
        </authorList>
    </citation>
    <scope>NUCLEOTIDE SEQUENCE</scope>
    <source>
        <strain evidence="2">KCTC 12719</strain>
    </source>
</reference>
<protein>
    <recommendedName>
        <fullName evidence="1">DUF4268 domain-containing protein</fullName>
    </recommendedName>
</protein>
<sequence length="142" mass="17536">MYSREESKKIRQEFWINFGKTYQRKWILYNTKIKDFSLKFDFTKRYAEVAIEITSTDEVFRKYYFEKLKSLNAVLKEDYIPEIEYAEDYELDNGKVISRIYIRKEGINVHNRNDWPQTQQFLNKNMALLEEFFLEYKDFIDQ</sequence>
<dbReference type="AlphaFoldDB" id="A0A918SM14"/>
<dbReference type="EMBL" id="BMXB01000024">
    <property type="protein sequence ID" value="GHA50652.1"/>
    <property type="molecule type" value="Genomic_DNA"/>
</dbReference>
<dbReference type="RefSeq" id="WP_189606299.1">
    <property type="nucleotide sequence ID" value="NZ_BMXB01000024.1"/>
</dbReference>
<dbReference type="Pfam" id="PF14088">
    <property type="entry name" value="DUF4268"/>
    <property type="match status" value="1"/>
</dbReference>
<organism evidence="2 3">
    <name type="scientific">Salinimicrobium marinum</name>
    <dbReference type="NCBI Taxonomy" id="680283"/>
    <lineage>
        <taxon>Bacteria</taxon>
        <taxon>Pseudomonadati</taxon>
        <taxon>Bacteroidota</taxon>
        <taxon>Flavobacteriia</taxon>
        <taxon>Flavobacteriales</taxon>
        <taxon>Flavobacteriaceae</taxon>
        <taxon>Salinimicrobium</taxon>
    </lineage>
</organism>
<evidence type="ECO:0000259" key="1">
    <source>
        <dbReference type="Pfam" id="PF14088"/>
    </source>
</evidence>
<feature type="domain" description="DUF4268" evidence="1">
    <location>
        <begin position="10"/>
        <end position="137"/>
    </location>
</feature>
<reference evidence="2" key="1">
    <citation type="journal article" date="2014" name="Int. J. Syst. Evol. Microbiol.">
        <title>Complete genome sequence of Corynebacterium casei LMG S-19264T (=DSM 44701T), isolated from a smear-ripened cheese.</title>
        <authorList>
            <consortium name="US DOE Joint Genome Institute (JGI-PGF)"/>
            <person name="Walter F."/>
            <person name="Albersmeier A."/>
            <person name="Kalinowski J."/>
            <person name="Ruckert C."/>
        </authorList>
    </citation>
    <scope>NUCLEOTIDE SEQUENCE</scope>
    <source>
        <strain evidence="2">KCTC 12719</strain>
    </source>
</reference>